<protein>
    <submittedName>
        <fullName evidence="2">Phage holin family protein</fullName>
    </submittedName>
</protein>
<dbReference type="EMBL" id="CP102453">
    <property type="protein sequence ID" value="UUX32923.1"/>
    <property type="molecule type" value="Genomic_DNA"/>
</dbReference>
<feature type="transmembrane region" description="Helical" evidence="1">
    <location>
        <begin position="78"/>
        <end position="98"/>
    </location>
</feature>
<evidence type="ECO:0000256" key="1">
    <source>
        <dbReference type="SAM" id="Phobius"/>
    </source>
</evidence>
<organism evidence="2 3">
    <name type="scientific">Fundicoccus culcitae</name>
    <dbReference type="NCBI Taxonomy" id="2969821"/>
    <lineage>
        <taxon>Bacteria</taxon>
        <taxon>Bacillati</taxon>
        <taxon>Bacillota</taxon>
        <taxon>Bacilli</taxon>
        <taxon>Lactobacillales</taxon>
        <taxon>Aerococcaceae</taxon>
        <taxon>Fundicoccus</taxon>
    </lineage>
</organism>
<evidence type="ECO:0000313" key="3">
    <source>
        <dbReference type="Proteomes" id="UP001315967"/>
    </source>
</evidence>
<feature type="transmembrane region" description="Helical" evidence="1">
    <location>
        <begin position="53"/>
        <end position="72"/>
    </location>
</feature>
<keyword evidence="1" id="KW-0472">Membrane</keyword>
<keyword evidence="1" id="KW-1133">Transmembrane helix</keyword>
<keyword evidence="1" id="KW-0812">Transmembrane</keyword>
<accession>A0ABY5P3A4</accession>
<keyword evidence="3" id="KW-1185">Reference proteome</keyword>
<dbReference type="Proteomes" id="UP001315967">
    <property type="component" value="Chromosome"/>
</dbReference>
<dbReference type="RefSeq" id="WP_313792427.1">
    <property type="nucleotide sequence ID" value="NZ_CP102453.1"/>
</dbReference>
<dbReference type="InterPro" id="IPR007165">
    <property type="entry name" value="Phage_holin_4_2"/>
</dbReference>
<evidence type="ECO:0000313" key="2">
    <source>
        <dbReference type="EMBL" id="UUX32923.1"/>
    </source>
</evidence>
<sequence>MSIIINAFIFLILAAVIPGITINSIWSALGAAIVYGILSFLVEPILKFITIPLNWLTFGIVHFLLSGLILYMTSGLVGGFSISSFWVALFASAILGLLQSAFASRRDL</sequence>
<dbReference type="PANTHER" id="PTHR37309:SF1">
    <property type="entry name" value="SLR0284 PROTEIN"/>
    <property type="match status" value="1"/>
</dbReference>
<proteinExistence type="predicted"/>
<gene>
    <name evidence="2" type="ORF">NRE15_08320</name>
</gene>
<name>A0ABY5P3A4_9LACT</name>
<reference evidence="2 3" key="1">
    <citation type="submission" date="2022-08" db="EMBL/GenBank/DDBJ databases">
        <title>Aerococcaceae sp. nov isolated from spoiled eye mask.</title>
        <authorList>
            <person name="Zhou G."/>
            <person name="Xie X.-B."/>
            <person name="Shi Q.-S."/>
            <person name="Wang Y.-S."/>
            <person name="Wen X."/>
            <person name="Peng H."/>
            <person name="Yang X.-J."/>
            <person name="Tao H.-B."/>
            <person name="Huang X.-M."/>
        </authorList>
    </citation>
    <scope>NUCLEOTIDE SEQUENCE [LARGE SCALE GENOMIC DNA]</scope>
    <source>
        <strain evidence="3">DM20194951</strain>
    </source>
</reference>
<dbReference type="Pfam" id="PF04020">
    <property type="entry name" value="Phage_holin_4_2"/>
    <property type="match status" value="1"/>
</dbReference>
<dbReference type="PANTHER" id="PTHR37309">
    <property type="entry name" value="SLR0284 PROTEIN"/>
    <property type="match status" value="1"/>
</dbReference>